<dbReference type="InterPro" id="IPR050857">
    <property type="entry name" value="D-2-hydroxyacid_DH"/>
</dbReference>
<dbReference type="InterPro" id="IPR036291">
    <property type="entry name" value="NAD(P)-bd_dom_sf"/>
</dbReference>
<reference evidence="8" key="1">
    <citation type="journal article" date="2019" name="Int. J. Syst. Evol. Microbiol.">
        <title>The Global Catalogue of Microorganisms (GCM) 10K type strain sequencing project: providing services to taxonomists for standard genome sequencing and annotation.</title>
        <authorList>
            <consortium name="The Broad Institute Genomics Platform"/>
            <consortium name="The Broad Institute Genome Sequencing Center for Infectious Disease"/>
            <person name="Wu L."/>
            <person name="Ma J."/>
        </authorList>
    </citation>
    <scope>NUCLEOTIDE SEQUENCE [LARGE SCALE GENOMIC DNA]</scope>
    <source>
        <strain evidence="8">JCM 17666</strain>
    </source>
</reference>
<accession>A0ABP8GS90</accession>
<protein>
    <submittedName>
        <fullName evidence="7">D-2-hydroxyacid dehydrogenase family protein</fullName>
    </submittedName>
</protein>
<dbReference type="Proteomes" id="UP001501671">
    <property type="component" value="Unassembled WGS sequence"/>
</dbReference>
<dbReference type="InterPro" id="IPR006140">
    <property type="entry name" value="D-isomer_DH_NAD-bd"/>
</dbReference>
<evidence type="ECO:0000313" key="8">
    <source>
        <dbReference type="Proteomes" id="UP001501671"/>
    </source>
</evidence>
<dbReference type="SUPFAM" id="SSF52283">
    <property type="entry name" value="Formate/glycerate dehydrogenase catalytic domain-like"/>
    <property type="match status" value="1"/>
</dbReference>
<keyword evidence="8" id="KW-1185">Reference proteome</keyword>
<dbReference type="SUPFAM" id="SSF51735">
    <property type="entry name" value="NAD(P)-binding Rossmann-fold domains"/>
    <property type="match status" value="1"/>
</dbReference>
<name>A0ABP8GS90_9BURK</name>
<evidence type="ECO:0000259" key="6">
    <source>
        <dbReference type="Pfam" id="PF02826"/>
    </source>
</evidence>
<evidence type="ECO:0000313" key="7">
    <source>
        <dbReference type="EMBL" id="GAA4328941.1"/>
    </source>
</evidence>
<keyword evidence="3" id="KW-0520">NAD</keyword>
<gene>
    <name evidence="7" type="ORF">GCM10023144_15240</name>
</gene>
<dbReference type="PANTHER" id="PTHR42789">
    <property type="entry name" value="D-ISOMER SPECIFIC 2-HYDROXYACID DEHYDROGENASE FAMILY PROTEIN (AFU_ORTHOLOGUE AFUA_6G10090)"/>
    <property type="match status" value="1"/>
</dbReference>
<evidence type="ECO:0000256" key="3">
    <source>
        <dbReference type="ARBA" id="ARBA00023027"/>
    </source>
</evidence>
<feature type="domain" description="D-isomer specific 2-hydroxyacid dehydrogenase NAD-binding" evidence="6">
    <location>
        <begin position="111"/>
        <end position="286"/>
    </location>
</feature>
<organism evidence="7 8">
    <name type="scientific">Pigmentiphaga soli</name>
    <dbReference type="NCBI Taxonomy" id="1007095"/>
    <lineage>
        <taxon>Bacteria</taxon>
        <taxon>Pseudomonadati</taxon>
        <taxon>Pseudomonadota</taxon>
        <taxon>Betaproteobacteria</taxon>
        <taxon>Burkholderiales</taxon>
        <taxon>Alcaligenaceae</taxon>
        <taxon>Pigmentiphaga</taxon>
    </lineage>
</organism>
<keyword evidence="2 4" id="KW-0560">Oxidoreductase</keyword>
<evidence type="ECO:0000256" key="4">
    <source>
        <dbReference type="RuleBase" id="RU003719"/>
    </source>
</evidence>
<evidence type="ECO:0000256" key="1">
    <source>
        <dbReference type="ARBA" id="ARBA00005854"/>
    </source>
</evidence>
<dbReference type="CDD" id="cd12169">
    <property type="entry name" value="PGDH_like_1"/>
    <property type="match status" value="1"/>
</dbReference>
<dbReference type="RefSeq" id="WP_345247964.1">
    <property type="nucleotide sequence ID" value="NZ_BAABFO010000006.1"/>
</dbReference>
<proteinExistence type="inferred from homology"/>
<sequence>MRIAIADDYQDCVRSLDCFSLLAGHDVTVFRTASRSRAELAGRLRDADAVVVVRERIAIDADLLAALPRLRLVALVGRHSKLIDYAACTQAGVIVTNGVESSPIAPAELTMALILASRRNVVTEAARMKVGMWPATLSYRLAGSTLGIFGLGAIGSLVARAGAGLGMRILVWGGESSRGRAAEEGYEVAASKAEFFQRADVLSMHLRYSPRSANSVTRADLALMKPSALFVNTARAELVESGALEAALAAGRPGFAAVDVYEDEPVLDGNHPLLEMDNALCLPHLGWADRETFELYFGEAFEQVRRYASGEELRVVNKEVLGRDK</sequence>
<dbReference type="Gene3D" id="3.40.50.720">
    <property type="entry name" value="NAD(P)-binding Rossmann-like Domain"/>
    <property type="match status" value="2"/>
</dbReference>
<dbReference type="InterPro" id="IPR006139">
    <property type="entry name" value="D-isomer_2_OHA_DH_cat_dom"/>
</dbReference>
<dbReference type="PANTHER" id="PTHR42789:SF1">
    <property type="entry name" value="D-ISOMER SPECIFIC 2-HYDROXYACID DEHYDROGENASE FAMILY PROTEIN (AFU_ORTHOLOGUE AFUA_6G10090)"/>
    <property type="match status" value="1"/>
</dbReference>
<comment type="caution">
    <text evidence="7">The sequence shown here is derived from an EMBL/GenBank/DDBJ whole genome shotgun (WGS) entry which is preliminary data.</text>
</comment>
<dbReference type="Pfam" id="PF02826">
    <property type="entry name" value="2-Hacid_dh_C"/>
    <property type="match status" value="1"/>
</dbReference>
<feature type="domain" description="D-isomer specific 2-hydroxyacid dehydrogenase catalytic" evidence="5">
    <location>
        <begin position="11"/>
        <end position="314"/>
    </location>
</feature>
<comment type="similarity">
    <text evidence="1 4">Belongs to the D-isomer specific 2-hydroxyacid dehydrogenase family.</text>
</comment>
<evidence type="ECO:0000256" key="2">
    <source>
        <dbReference type="ARBA" id="ARBA00023002"/>
    </source>
</evidence>
<evidence type="ECO:0000259" key="5">
    <source>
        <dbReference type="Pfam" id="PF00389"/>
    </source>
</evidence>
<dbReference type="EMBL" id="BAABFO010000006">
    <property type="protein sequence ID" value="GAA4328941.1"/>
    <property type="molecule type" value="Genomic_DNA"/>
</dbReference>
<dbReference type="Pfam" id="PF00389">
    <property type="entry name" value="2-Hacid_dh"/>
    <property type="match status" value="1"/>
</dbReference>